<keyword evidence="1" id="KW-0472">Membrane</keyword>
<feature type="transmembrane region" description="Helical" evidence="1">
    <location>
        <begin position="12"/>
        <end position="36"/>
    </location>
</feature>
<dbReference type="EMBL" id="ACJM01000026">
    <property type="protein sequence ID" value="EEG76093.1"/>
    <property type="molecule type" value="Genomic_DNA"/>
</dbReference>
<accession>C0GKS1</accession>
<organism evidence="2 3">
    <name type="scientific">Dethiobacter alkaliphilus AHT 1</name>
    <dbReference type="NCBI Taxonomy" id="555088"/>
    <lineage>
        <taxon>Bacteria</taxon>
        <taxon>Bacillati</taxon>
        <taxon>Bacillota</taxon>
        <taxon>Dethiobacteria</taxon>
        <taxon>Dethiobacterales</taxon>
        <taxon>Dethiobacteraceae</taxon>
        <taxon>Dethiobacter</taxon>
    </lineage>
</organism>
<sequence>MKEKLYKKELMLTVVFVILLMLMGHTASIFVAFPALKNGTMWGFPIHYIVPVLTGWFGVTIVSWLMAVYCNKLDDELDQYTSEYNESAAAKEEK</sequence>
<dbReference type="Proteomes" id="UP000006443">
    <property type="component" value="Unassembled WGS sequence"/>
</dbReference>
<proteinExistence type="predicted"/>
<feature type="transmembrane region" description="Helical" evidence="1">
    <location>
        <begin position="48"/>
        <end position="70"/>
    </location>
</feature>
<dbReference type="AlphaFoldDB" id="C0GKS1"/>
<dbReference type="RefSeq" id="WP_008519131.1">
    <property type="nucleotide sequence ID" value="NZ_ACJM01000026.1"/>
</dbReference>
<gene>
    <name evidence="2" type="ORF">DealDRAFT_3080</name>
</gene>
<keyword evidence="3" id="KW-1185">Reference proteome</keyword>
<evidence type="ECO:0000313" key="2">
    <source>
        <dbReference type="EMBL" id="EEG76093.1"/>
    </source>
</evidence>
<reference evidence="2 3" key="1">
    <citation type="submission" date="2009-02" db="EMBL/GenBank/DDBJ databases">
        <title>Sequencing of the draft genome and assembly of Dethiobacter alkaliphilus AHT 1.</title>
        <authorList>
            <consortium name="US DOE Joint Genome Institute (JGI-PGF)"/>
            <person name="Lucas S."/>
            <person name="Copeland A."/>
            <person name="Lapidus A."/>
            <person name="Glavina del Rio T."/>
            <person name="Dalin E."/>
            <person name="Tice H."/>
            <person name="Bruce D."/>
            <person name="Goodwin L."/>
            <person name="Pitluck S."/>
            <person name="Larimer F."/>
            <person name="Land M.L."/>
            <person name="Hauser L."/>
            <person name="Muyzer G."/>
        </authorList>
    </citation>
    <scope>NUCLEOTIDE SEQUENCE [LARGE SCALE GENOMIC DNA]</scope>
    <source>
        <strain evidence="2 3">AHT 1</strain>
    </source>
</reference>
<dbReference type="STRING" id="555088.DealDRAFT_3080"/>
<dbReference type="eggNOG" id="ENOG50346XD">
    <property type="taxonomic scope" value="Bacteria"/>
</dbReference>
<dbReference type="OrthoDB" id="7868694at2"/>
<keyword evidence="1" id="KW-0812">Transmembrane</keyword>
<evidence type="ECO:0008006" key="4">
    <source>
        <dbReference type="Google" id="ProtNLM"/>
    </source>
</evidence>
<evidence type="ECO:0000313" key="3">
    <source>
        <dbReference type="Proteomes" id="UP000006443"/>
    </source>
</evidence>
<keyword evidence="1" id="KW-1133">Transmembrane helix</keyword>
<comment type="caution">
    <text evidence="2">The sequence shown here is derived from an EMBL/GenBank/DDBJ whole genome shotgun (WGS) entry which is preliminary data.</text>
</comment>
<evidence type="ECO:0000256" key="1">
    <source>
        <dbReference type="SAM" id="Phobius"/>
    </source>
</evidence>
<protein>
    <recommendedName>
        <fullName evidence="4">DUF997 family protein</fullName>
    </recommendedName>
</protein>
<name>C0GKS1_DETAL</name>